<name>L1IHY3_GUITC</name>
<proteinExistence type="predicted"/>
<reference evidence="4" key="3">
    <citation type="submission" date="2016-03" db="UniProtKB">
        <authorList>
            <consortium name="EnsemblProtists"/>
        </authorList>
    </citation>
    <scope>IDENTIFICATION</scope>
</reference>
<reference evidence="3 5" key="1">
    <citation type="journal article" date="2012" name="Nature">
        <title>Algal genomes reveal evolutionary mosaicism and the fate of nucleomorphs.</title>
        <authorList>
            <consortium name="DOE Joint Genome Institute"/>
            <person name="Curtis B.A."/>
            <person name="Tanifuji G."/>
            <person name="Burki F."/>
            <person name="Gruber A."/>
            <person name="Irimia M."/>
            <person name="Maruyama S."/>
            <person name="Arias M.C."/>
            <person name="Ball S.G."/>
            <person name="Gile G.H."/>
            <person name="Hirakawa Y."/>
            <person name="Hopkins J.F."/>
            <person name="Kuo A."/>
            <person name="Rensing S.A."/>
            <person name="Schmutz J."/>
            <person name="Symeonidi A."/>
            <person name="Elias M."/>
            <person name="Eveleigh R.J."/>
            <person name="Herman E.K."/>
            <person name="Klute M.J."/>
            <person name="Nakayama T."/>
            <person name="Obornik M."/>
            <person name="Reyes-Prieto A."/>
            <person name="Armbrust E.V."/>
            <person name="Aves S.J."/>
            <person name="Beiko R.G."/>
            <person name="Coutinho P."/>
            <person name="Dacks J.B."/>
            <person name="Durnford D.G."/>
            <person name="Fast N.M."/>
            <person name="Green B.R."/>
            <person name="Grisdale C.J."/>
            <person name="Hempel F."/>
            <person name="Henrissat B."/>
            <person name="Hoppner M.P."/>
            <person name="Ishida K."/>
            <person name="Kim E."/>
            <person name="Koreny L."/>
            <person name="Kroth P.G."/>
            <person name="Liu Y."/>
            <person name="Malik S.B."/>
            <person name="Maier U.G."/>
            <person name="McRose D."/>
            <person name="Mock T."/>
            <person name="Neilson J.A."/>
            <person name="Onodera N.T."/>
            <person name="Poole A.M."/>
            <person name="Pritham E.J."/>
            <person name="Richards T.A."/>
            <person name="Rocap G."/>
            <person name="Roy S.W."/>
            <person name="Sarai C."/>
            <person name="Schaack S."/>
            <person name="Shirato S."/>
            <person name="Slamovits C.H."/>
            <person name="Spencer D.F."/>
            <person name="Suzuki S."/>
            <person name="Worden A.Z."/>
            <person name="Zauner S."/>
            <person name="Barry K."/>
            <person name="Bell C."/>
            <person name="Bharti A.K."/>
            <person name="Crow J.A."/>
            <person name="Grimwood J."/>
            <person name="Kramer R."/>
            <person name="Lindquist E."/>
            <person name="Lucas S."/>
            <person name="Salamov A."/>
            <person name="McFadden G.I."/>
            <person name="Lane C.E."/>
            <person name="Keeling P.J."/>
            <person name="Gray M.W."/>
            <person name="Grigoriev I.V."/>
            <person name="Archibald J.M."/>
        </authorList>
    </citation>
    <scope>NUCLEOTIDE SEQUENCE</scope>
    <source>
        <strain evidence="3 5">CCMP2712</strain>
    </source>
</reference>
<sequence length="1059" mass="122565">MSENVRPALQALDHNKPASEPIAKRSNHAKEDESVTKKLEDMSSEKEFLSNKLNEVLDDYEELRKAYDELHEHNKQLKVELINTAEESSEWKNSYESLQTEGSELFKTYERKCTMLKQVTAQLEEQKSTMQEKENRMNAMQQELRDSQADRDDLRAKVKAQSELLNRQESEYLELKSEYNQLLEKLELLEGESRGLARPASSGPAESSSRLENERIEFAVHKSMEEIVKLEEIVKKLWASNWNQGGCVDNRSTENFSVFKTPSRTPGRNLHKTPSRVIAEIEQLSPSALQERAESLIIRNDLLRQELDASKREREERKEYAQSCEIALQERIKDLDEERRRSDALSDKLELLSKELRALQLENDSMKQQVKNLEEAGHAAGMAVQQELEAAKQHLSEAEEVKRLHENSMASLKKQLDEQILATKNAENDMRIMYKRHKKEMQEMSDKFKAGDYEERYKEAVQKASQLETLVSKWVTYARQVVEMRTLQAQQVDQLEVNSRDMLEIVEQAKAIKLEAEAKVAKWSRQTRRMQRDMTKLVRMKTRALEERKELHDKYLELVEELQAQGEYAQQLEENEQKMIAKFRAEMEEVEEKLREKHAAEMKEELSRLREEAAEREEELKMMLTAAEEERDGLAQSVEELEARAAQQEVQQALAATLDKVEAEAALAQLEKKETELGELRARVIELEEATKQNDLVFSDTMAAMQAKEDRCRELEEEAAKQEAELKKLQTAMEDAEAFNDSERSATQEALDELTKSLAQAQEQVEAAQEQVEEAERKEMAAKMAAACGIVRLTRVAVEVAGEEEETDMIDPELRQHWREDSYEQQLAETKTSHELRALLVGLACSVESLLTSFSSRRDELKEQVAKLLEEEERRSQQLQDSEARASLLQEEVTELRRTQEECMKTIDALEKSQKDLEEEVEAKSREWMQLKEEAEALRTEAESSSMQLATVSEERQKLQEENEKLRPERDSLRAELEDSNIRRGQAEAAEERMREKAEKKLAALRHNLQRSEEECASLDAILAHVRAVLHMYIDSPQNLDSLKRLLHRISPEDTEEEN</sequence>
<dbReference type="STRING" id="905079.L1IHY3"/>
<dbReference type="GeneID" id="17292618"/>
<keyword evidence="1" id="KW-0175">Coiled coil</keyword>
<evidence type="ECO:0000256" key="1">
    <source>
        <dbReference type="SAM" id="Coils"/>
    </source>
</evidence>
<feature type="region of interest" description="Disordered" evidence="2">
    <location>
        <begin position="1"/>
        <end position="46"/>
    </location>
</feature>
<dbReference type="KEGG" id="gtt:GUITHDRAFT_118000"/>
<feature type="coiled-coil region" evidence="1">
    <location>
        <begin position="293"/>
        <end position="470"/>
    </location>
</feature>
<dbReference type="EnsemblProtists" id="EKX35853">
    <property type="protein sequence ID" value="EKX35853"/>
    <property type="gene ID" value="GUITHDRAFT_118000"/>
</dbReference>
<organism evidence="3">
    <name type="scientific">Guillardia theta (strain CCMP2712)</name>
    <name type="common">Cryptophyte</name>
    <dbReference type="NCBI Taxonomy" id="905079"/>
    <lineage>
        <taxon>Eukaryota</taxon>
        <taxon>Cryptophyceae</taxon>
        <taxon>Pyrenomonadales</taxon>
        <taxon>Geminigeraceae</taxon>
        <taxon>Guillardia</taxon>
    </lineage>
</organism>
<feature type="region of interest" description="Disordered" evidence="2">
    <location>
        <begin position="939"/>
        <end position="979"/>
    </location>
</feature>
<dbReference type="EMBL" id="JH993083">
    <property type="protein sequence ID" value="EKX35853.1"/>
    <property type="molecule type" value="Genomic_DNA"/>
</dbReference>
<dbReference type="Proteomes" id="UP000011087">
    <property type="component" value="Unassembled WGS sequence"/>
</dbReference>
<feature type="compositionally biased region" description="Basic and acidic residues" evidence="2">
    <location>
        <begin position="143"/>
        <end position="153"/>
    </location>
</feature>
<feature type="compositionally biased region" description="Basic and acidic residues" evidence="2">
    <location>
        <begin position="28"/>
        <end position="46"/>
    </location>
</feature>
<feature type="coiled-coil region" evidence="1">
    <location>
        <begin position="506"/>
        <end position="785"/>
    </location>
</feature>
<accession>L1IHY3</accession>
<feature type="region of interest" description="Disordered" evidence="2">
    <location>
        <begin position="128"/>
        <end position="153"/>
    </location>
</feature>
<dbReference type="HOGENOM" id="CLU_289593_0_0_1"/>
<dbReference type="PANTHER" id="PTHR19327:SF0">
    <property type="entry name" value="GOLGIN SUBFAMILY A MEMBER 4"/>
    <property type="match status" value="1"/>
</dbReference>
<dbReference type="PaxDb" id="55529-EKX35853"/>
<evidence type="ECO:0000313" key="4">
    <source>
        <dbReference type="EnsemblProtists" id="EKX35853"/>
    </source>
</evidence>
<evidence type="ECO:0000313" key="5">
    <source>
        <dbReference type="Proteomes" id="UP000011087"/>
    </source>
</evidence>
<dbReference type="RefSeq" id="XP_005822833.1">
    <property type="nucleotide sequence ID" value="XM_005822776.1"/>
</dbReference>
<gene>
    <name evidence="3" type="ORF">GUITHDRAFT_118000</name>
</gene>
<dbReference type="PANTHER" id="PTHR19327">
    <property type="entry name" value="GOLGIN"/>
    <property type="match status" value="1"/>
</dbReference>
<reference evidence="5" key="2">
    <citation type="submission" date="2012-11" db="EMBL/GenBank/DDBJ databases">
        <authorList>
            <person name="Kuo A."/>
            <person name="Curtis B.A."/>
            <person name="Tanifuji G."/>
            <person name="Burki F."/>
            <person name="Gruber A."/>
            <person name="Irimia M."/>
            <person name="Maruyama S."/>
            <person name="Arias M.C."/>
            <person name="Ball S.G."/>
            <person name="Gile G.H."/>
            <person name="Hirakawa Y."/>
            <person name="Hopkins J.F."/>
            <person name="Rensing S.A."/>
            <person name="Schmutz J."/>
            <person name="Symeonidi A."/>
            <person name="Elias M."/>
            <person name="Eveleigh R.J."/>
            <person name="Herman E.K."/>
            <person name="Klute M.J."/>
            <person name="Nakayama T."/>
            <person name="Obornik M."/>
            <person name="Reyes-Prieto A."/>
            <person name="Armbrust E.V."/>
            <person name="Aves S.J."/>
            <person name="Beiko R.G."/>
            <person name="Coutinho P."/>
            <person name="Dacks J.B."/>
            <person name="Durnford D.G."/>
            <person name="Fast N.M."/>
            <person name="Green B.R."/>
            <person name="Grisdale C."/>
            <person name="Hempe F."/>
            <person name="Henrissat B."/>
            <person name="Hoppner M.P."/>
            <person name="Ishida K.-I."/>
            <person name="Kim E."/>
            <person name="Koreny L."/>
            <person name="Kroth P.G."/>
            <person name="Liu Y."/>
            <person name="Malik S.-B."/>
            <person name="Maier U.G."/>
            <person name="McRose D."/>
            <person name="Mock T."/>
            <person name="Neilson J.A."/>
            <person name="Onodera N.T."/>
            <person name="Poole A.M."/>
            <person name="Pritham E.J."/>
            <person name="Richards T.A."/>
            <person name="Rocap G."/>
            <person name="Roy S.W."/>
            <person name="Sarai C."/>
            <person name="Schaack S."/>
            <person name="Shirato S."/>
            <person name="Slamovits C.H."/>
            <person name="Spencer D.F."/>
            <person name="Suzuki S."/>
            <person name="Worden A.Z."/>
            <person name="Zauner S."/>
            <person name="Barry K."/>
            <person name="Bell C."/>
            <person name="Bharti A.K."/>
            <person name="Crow J.A."/>
            <person name="Grimwood J."/>
            <person name="Kramer R."/>
            <person name="Lindquist E."/>
            <person name="Lucas S."/>
            <person name="Salamov A."/>
            <person name="McFadden G.I."/>
            <person name="Lane C.E."/>
            <person name="Keeling P.J."/>
            <person name="Gray M.W."/>
            <person name="Grigoriev I.V."/>
            <person name="Archibald J.M."/>
        </authorList>
    </citation>
    <scope>NUCLEOTIDE SEQUENCE</scope>
    <source>
        <strain evidence="5">CCMP2712</strain>
    </source>
</reference>
<feature type="compositionally biased region" description="Basic and acidic residues" evidence="2">
    <location>
        <begin position="953"/>
        <end position="979"/>
    </location>
</feature>
<dbReference type="OrthoDB" id="10675459at2759"/>
<keyword evidence="5" id="KW-1185">Reference proteome</keyword>
<dbReference type="AlphaFoldDB" id="L1IHY3"/>
<dbReference type="OMA" id="NKWKQQM"/>
<protein>
    <submittedName>
        <fullName evidence="3 4">Uncharacterized protein</fullName>
    </submittedName>
</protein>
<evidence type="ECO:0000256" key="2">
    <source>
        <dbReference type="SAM" id="MobiDB-lite"/>
    </source>
</evidence>
<evidence type="ECO:0000313" key="3">
    <source>
        <dbReference type="EMBL" id="EKX35853.1"/>
    </source>
</evidence>